<keyword evidence="3" id="KW-1185">Reference proteome</keyword>
<name>A0A9P3Q159_LYOSH</name>
<dbReference type="Proteomes" id="UP001063166">
    <property type="component" value="Unassembled WGS sequence"/>
</dbReference>
<reference evidence="2" key="1">
    <citation type="submission" date="2022-07" db="EMBL/GenBank/DDBJ databases">
        <title>The genome of Lyophyllum shimeji provides insight into the initial evolution of ectomycorrhizal fungal genome.</title>
        <authorList>
            <person name="Kobayashi Y."/>
            <person name="Shibata T."/>
            <person name="Hirakawa H."/>
            <person name="Shigenobu S."/>
            <person name="Nishiyama T."/>
            <person name="Yamada A."/>
            <person name="Hasebe M."/>
            <person name="Kawaguchi M."/>
        </authorList>
    </citation>
    <scope>NUCLEOTIDE SEQUENCE</scope>
    <source>
        <strain evidence="2">AT787</strain>
    </source>
</reference>
<gene>
    <name evidence="2" type="ORF">LshimejAT787_2700030</name>
</gene>
<evidence type="ECO:0000313" key="2">
    <source>
        <dbReference type="EMBL" id="GLB45733.1"/>
    </source>
</evidence>
<feature type="region of interest" description="Disordered" evidence="1">
    <location>
        <begin position="229"/>
        <end position="252"/>
    </location>
</feature>
<proteinExistence type="predicted"/>
<evidence type="ECO:0000313" key="3">
    <source>
        <dbReference type="Proteomes" id="UP001063166"/>
    </source>
</evidence>
<feature type="region of interest" description="Disordered" evidence="1">
    <location>
        <begin position="66"/>
        <end position="102"/>
    </location>
</feature>
<organism evidence="2 3">
    <name type="scientific">Lyophyllum shimeji</name>
    <name type="common">Hon-shimeji</name>
    <name type="synonym">Tricholoma shimeji</name>
    <dbReference type="NCBI Taxonomy" id="47721"/>
    <lineage>
        <taxon>Eukaryota</taxon>
        <taxon>Fungi</taxon>
        <taxon>Dikarya</taxon>
        <taxon>Basidiomycota</taxon>
        <taxon>Agaricomycotina</taxon>
        <taxon>Agaricomycetes</taxon>
        <taxon>Agaricomycetidae</taxon>
        <taxon>Agaricales</taxon>
        <taxon>Tricholomatineae</taxon>
        <taxon>Lyophyllaceae</taxon>
        <taxon>Lyophyllum</taxon>
    </lineage>
</organism>
<dbReference type="OrthoDB" id="3233731at2759"/>
<dbReference type="AlphaFoldDB" id="A0A9P3Q159"/>
<dbReference type="EMBL" id="BRPK01000027">
    <property type="protein sequence ID" value="GLB45733.1"/>
    <property type="molecule type" value="Genomic_DNA"/>
</dbReference>
<sequence>MDAEDAEAENGALALASLAGLGRRDSAISTASAASSLDPCNIVKPADEDGTLVRIPFAPLPSVSFAAPTPAHAPATEKENQTQPKRRPTPEPILTIPSRPRTAHHHLRASPNFFLLDLNAFSVPSSPSPCTPRTPRTPASAYPCFKPKQHVHTHTRTRSSPTRPAFSVPASQGKRLRGPAPRRSAPPPLTIVAHVPMRGVTPEVDGDVEMAADAKRDFLEASFKPAIPSARPAPAPAPLLAGTYGRDGAGERTLHKKASRPILALFGRK</sequence>
<feature type="region of interest" description="Disordered" evidence="1">
    <location>
        <begin position="154"/>
        <end position="188"/>
    </location>
</feature>
<comment type="caution">
    <text evidence="2">The sequence shown here is derived from an EMBL/GenBank/DDBJ whole genome shotgun (WGS) entry which is preliminary data.</text>
</comment>
<evidence type="ECO:0000256" key="1">
    <source>
        <dbReference type="SAM" id="MobiDB-lite"/>
    </source>
</evidence>
<protein>
    <submittedName>
        <fullName evidence="2">Uncharacterized protein</fullName>
    </submittedName>
</protein>
<accession>A0A9P3Q159</accession>